<name>A0A4W4F0A4_ELEEL</name>
<dbReference type="Ensembl" id="ENSEEET00000017228.2">
    <property type="protein sequence ID" value="ENSEEEP00000017032.1"/>
    <property type="gene ID" value="ENSEEEG00000008443.2"/>
</dbReference>
<organism evidence="1 2">
    <name type="scientific">Electrophorus electricus</name>
    <name type="common">Electric eel</name>
    <name type="synonym">Gymnotus electricus</name>
    <dbReference type="NCBI Taxonomy" id="8005"/>
    <lineage>
        <taxon>Eukaryota</taxon>
        <taxon>Metazoa</taxon>
        <taxon>Chordata</taxon>
        <taxon>Craniata</taxon>
        <taxon>Vertebrata</taxon>
        <taxon>Euteleostomi</taxon>
        <taxon>Actinopterygii</taxon>
        <taxon>Neopterygii</taxon>
        <taxon>Teleostei</taxon>
        <taxon>Ostariophysi</taxon>
        <taxon>Gymnotiformes</taxon>
        <taxon>Gymnotoidei</taxon>
        <taxon>Gymnotidae</taxon>
        <taxon>Electrophorus</taxon>
    </lineage>
</organism>
<dbReference type="Proteomes" id="UP000314983">
    <property type="component" value="Chromosome 7"/>
</dbReference>
<dbReference type="OMA" id="ITKRCII"/>
<dbReference type="STRING" id="8005.ENSEEEP00000017032"/>
<keyword evidence="2" id="KW-1185">Reference proteome</keyword>
<evidence type="ECO:0000313" key="1">
    <source>
        <dbReference type="Ensembl" id="ENSEEEP00000017032.1"/>
    </source>
</evidence>
<evidence type="ECO:0000313" key="2">
    <source>
        <dbReference type="Proteomes" id="UP000314983"/>
    </source>
</evidence>
<accession>A0A4W4F0A4</accession>
<dbReference type="AlphaFoldDB" id="A0A4W4F0A4"/>
<sequence length="73" mass="8414">MTRVLFGIHLITKRCIIDMSYSTHLMDFKDSSIPSSMQKLVVTKLSQHFRKAVSLKIIPVPTRGDDDLLIRNR</sequence>
<reference evidence="1" key="4">
    <citation type="submission" date="2025-08" db="UniProtKB">
        <authorList>
            <consortium name="Ensembl"/>
        </authorList>
    </citation>
    <scope>IDENTIFICATION</scope>
</reference>
<dbReference type="GeneTree" id="ENSGT00940000182276"/>
<reference evidence="2" key="2">
    <citation type="journal article" date="2017" name="Sci. Adv.">
        <title>A tail of two voltages: Proteomic comparison of the three electric organs of the electric eel.</title>
        <authorList>
            <person name="Traeger L.L."/>
            <person name="Sabat G."/>
            <person name="Barrett-Wilt G.A."/>
            <person name="Wells G.B."/>
            <person name="Sussman M.R."/>
        </authorList>
    </citation>
    <scope>NUCLEOTIDE SEQUENCE [LARGE SCALE GENOMIC DNA]</scope>
</reference>
<protein>
    <submittedName>
        <fullName evidence="1">Uncharacterized protein</fullName>
    </submittedName>
</protein>
<reference evidence="1" key="3">
    <citation type="submission" date="2020-05" db="EMBL/GenBank/DDBJ databases">
        <title>Electrophorus electricus (electric eel) genome, fEleEle1, primary haplotype.</title>
        <authorList>
            <person name="Myers G."/>
            <person name="Meyer A."/>
            <person name="Fedrigo O."/>
            <person name="Formenti G."/>
            <person name="Rhie A."/>
            <person name="Tracey A."/>
            <person name="Sims Y."/>
            <person name="Jarvis E.D."/>
        </authorList>
    </citation>
    <scope>NUCLEOTIDE SEQUENCE [LARGE SCALE GENOMIC DNA]</scope>
</reference>
<proteinExistence type="predicted"/>
<reference evidence="2" key="1">
    <citation type="journal article" date="2014" name="Science">
        <title>Nonhuman genetics. Genomic basis for the convergent evolution of electric organs.</title>
        <authorList>
            <person name="Gallant J.R."/>
            <person name="Traeger L.L."/>
            <person name="Volkening J.D."/>
            <person name="Moffett H."/>
            <person name="Chen P.H."/>
            <person name="Novina C.D."/>
            <person name="Phillips G.N.Jr."/>
            <person name="Anand R."/>
            <person name="Wells G.B."/>
            <person name="Pinch M."/>
            <person name="Guth R."/>
            <person name="Unguez G.A."/>
            <person name="Albert J.S."/>
            <person name="Zakon H.H."/>
            <person name="Samanta M.P."/>
            <person name="Sussman M.R."/>
        </authorList>
    </citation>
    <scope>NUCLEOTIDE SEQUENCE [LARGE SCALE GENOMIC DNA]</scope>
</reference>
<reference evidence="1" key="5">
    <citation type="submission" date="2025-09" db="UniProtKB">
        <authorList>
            <consortium name="Ensembl"/>
        </authorList>
    </citation>
    <scope>IDENTIFICATION</scope>
</reference>